<proteinExistence type="predicted"/>
<accession>A0A8S5ME17</accession>
<sequence>MSQVESSFKRCAPETESNGYRVLNDGIYVPLIPSESPEHK</sequence>
<dbReference type="EMBL" id="BK014884">
    <property type="protein sequence ID" value="DAD80474.1"/>
    <property type="molecule type" value="Genomic_DNA"/>
</dbReference>
<evidence type="ECO:0000313" key="1">
    <source>
        <dbReference type="EMBL" id="DAD80474.1"/>
    </source>
</evidence>
<protein>
    <submittedName>
        <fullName evidence="1">Uncharacterized protein</fullName>
    </submittedName>
</protein>
<organism evidence="1">
    <name type="scientific">Siphoviridae sp. ctYh54</name>
    <dbReference type="NCBI Taxonomy" id="2826379"/>
    <lineage>
        <taxon>Viruses</taxon>
        <taxon>Duplodnaviria</taxon>
        <taxon>Heunggongvirae</taxon>
        <taxon>Uroviricota</taxon>
        <taxon>Caudoviricetes</taxon>
    </lineage>
</organism>
<reference evidence="1" key="1">
    <citation type="journal article" date="2021" name="Proc. Natl. Acad. Sci. U.S.A.">
        <title>A Catalog of Tens of Thousands of Viruses from Human Metagenomes Reveals Hidden Associations with Chronic Diseases.</title>
        <authorList>
            <person name="Tisza M.J."/>
            <person name="Buck C.B."/>
        </authorList>
    </citation>
    <scope>NUCLEOTIDE SEQUENCE</scope>
    <source>
        <strain evidence="1">CtYh54</strain>
    </source>
</reference>
<name>A0A8S5ME17_9CAUD</name>